<dbReference type="RefSeq" id="WP_082138857.1">
    <property type="nucleotide sequence ID" value="NZ_QFVP01000001.1"/>
</dbReference>
<dbReference type="Pfam" id="PF13557">
    <property type="entry name" value="Phenol_MetA_deg"/>
    <property type="match status" value="1"/>
</dbReference>
<dbReference type="Proteomes" id="UP000306790">
    <property type="component" value="Unassembled WGS sequence"/>
</dbReference>
<evidence type="ECO:0000313" key="1">
    <source>
        <dbReference type="EMBL" id="THE42580.1"/>
    </source>
</evidence>
<gene>
    <name evidence="1" type="ORF">DJ535_01705</name>
</gene>
<keyword evidence="2" id="KW-1185">Reference proteome</keyword>
<name>A0ABY2PZR1_9ENTR</name>
<sequence>MGLGDITLGTALGFHPTRDLHYVLSFDMYVPTGDYNQFDLSSLGRNYWVVQPVWAISYIPQKGVNADIKMMYDFNFRNGKTRTRSGQAFHADYALEWAFGNGWVIGLGGYNFIQTTDDDGPNAAQAKVRAFSVGPSVRDANDKNWLPILKWQKETNVLNRPVGSQLYLKATIPF</sequence>
<dbReference type="EMBL" id="QFVP01000001">
    <property type="protein sequence ID" value="THE42580.1"/>
    <property type="molecule type" value="Genomic_DNA"/>
</dbReference>
<reference evidence="1 2" key="1">
    <citation type="submission" date="2018-05" db="EMBL/GenBank/DDBJ databases">
        <title>Isolation and genomic analyses of lactose-positive bacteria from faecal samples of preterm neonates.</title>
        <authorList>
            <person name="Chen Y."/>
            <person name="Brook T.C."/>
            <person name="O'Neill I."/>
            <person name="Soe C.Z."/>
            <person name="Hall L.J."/>
            <person name="Hoyles L."/>
        </authorList>
    </citation>
    <scope>NUCLEOTIDE SEQUENCE [LARGE SCALE GENOMIC DNA]</scope>
    <source>
        <strain evidence="1 2">P080C CL</strain>
    </source>
</reference>
<organism evidence="1 2">
    <name type="scientific">Citrobacter murliniae</name>
    <dbReference type="NCBI Taxonomy" id="67829"/>
    <lineage>
        <taxon>Bacteria</taxon>
        <taxon>Pseudomonadati</taxon>
        <taxon>Pseudomonadota</taxon>
        <taxon>Gammaproteobacteria</taxon>
        <taxon>Enterobacterales</taxon>
        <taxon>Enterobacteriaceae</taxon>
        <taxon>Citrobacter</taxon>
        <taxon>Citrobacter freundii complex</taxon>
    </lineage>
</organism>
<evidence type="ECO:0000313" key="2">
    <source>
        <dbReference type="Proteomes" id="UP000306790"/>
    </source>
</evidence>
<protein>
    <recommendedName>
        <fullName evidence="3">Protein involved in meta-pathway of phenol degradation</fullName>
    </recommendedName>
</protein>
<evidence type="ECO:0008006" key="3">
    <source>
        <dbReference type="Google" id="ProtNLM"/>
    </source>
</evidence>
<comment type="caution">
    <text evidence="1">The sequence shown here is derived from an EMBL/GenBank/DDBJ whole genome shotgun (WGS) entry which is preliminary data.</text>
</comment>
<dbReference type="InterPro" id="IPR025737">
    <property type="entry name" value="FApF"/>
</dbReference>
<accession>A0ABY2PZR1</accession>
<proteinExistence type="predicted"/>